<evidence type="ECO:0000313" key="9">
    <source>
        <dbReference type="EMBL" id="HGQ63904.1"/>
    </source>
</evidence>
<name>A0A7C4JIN0_9CREN</name>
<keyword evidence="5 6" id="KW-0472">Membrane</keyword>
<evidence type="ECO:0000256" key="3">
    <source>
        <dbReference type="ARBA" id="ARBA00022692"/>
    </source>
</evidence>
<comment type="subcellular location">
    <subcellularLocation>
        <location evidence="1">Membrane</location>
        <topology evidence="1">Multi-pass membrane protein</topology>
    </subcellularLocation>
</comment>
<accession>A0A7C4JIN0</accession>
<evidence type="ECO:0000256" key="6">
    <source>
        <dbReference type="SAM" id="Phobius"/>
    </source>
</evidence>
<evidence type="ECO:0000256" key="4">
    <source>
        <dbReference type="ARBA" id="ARBA00022989"/>
    </source>
</evidence>
<keyword evidence="2" id="KW-0813">Transport</keyword>
<feature type="transmembrane region" description="Helical" evidence="6">
    <location>
        <begin position="183"/>
        <end position="202"/>
    </location>
</feature>
<dbReference type="EMBL" id="DTCK01000041">
    <property type="protein sequence ID" value="HGQ36460.1"/>
    <property type="molecule type" value="Genomic_DNA"/>
</dbReference>
<feature type="transmembrane region" description="Helical" evidence="6">
    <location>
        <begin position="21"/>
        <end position="45"/>
    </location>
</feature>
<dbReference type="InterPro" id="IPR050291">
    <property type="entry name" value="CDF_Transporter"/>
</dbReference>
<dbReference type="InterPro" id="IPR058533">
    <property type="entry name" value="Cation_efflux_TM"/>
</dbReference>
<dbReference type="AlphaFoldDB" id="A0A7C4JIN0"/>
<dbReference type="EMBL" id="DTBD01000009">
    <property type="protein sequence ID" value="HGQ63904.1"/>
    <property type="molecule type" value="Genomic_DNA"/>
</dbReference>
<dbReference type="Gene3D" id="1.20.1510.10">
    <property type="entry name" value="Cation efflux protein transmembrane domain"/>
    <property type="match status" value="1"/>
</dbReference>
<evidence type="ECO:0000259" key="7">
    <source>
        <dbReference type="Pfam" id="PF01545"/>
    </source>
</evidence>
<keyword evidence="3 6" id="KW-0812">Transmembrane</keyword>
<dbReference type="GO" id="GO:0008324">
    <property type="term" value="F:monoatomic cation transmembrane transporter activity"/>
    <property type="evidence" value="ECO:0007669"/>
    <property type="project" value="InterPro"/>
</dbReference>
<dbReference type="GO" id="GO:0016020">
    <property type="term" value="C:membrane"/>
    <property type="evidence" value="ECO:0007669"/>
    <property type="project" value="UniProtKB-SubCell"/>
</dbReference>
<proteinExistence type="predicted"/>
<dbReference type="InterPro" id="IPR027469">
    <property type="entry name" value="Cation_efflux_TMD_sf"/>
</dbReference>
<gene>
    <name evidence="9" type="ORF">ENU08_01500</name>
    <name evidence="8" type="ORF">ENU41_07290</name>
</gene>
<feature type="domain" description="Cation efflux protein transmembrane" evidence="7">
    <location>
        <begin position="20"/>
        <end position="213"/>
    </location>
</feature>
<protein>
    <recommendedName>
        <fullName evidence="7">Cation efflux protein transmembrane domain-containing protein</fullName>
    </recommendedName>
</protein>
<comment type="caution">
    <text evidence="9">The sequence shown here is derived from an EMBL/GenBank/DDBJ whole genome shotgun (WGS) entry which is preliminary data.</text>
</comment>
<dbReference type="Pfam" id="PF01545">
    <property type="entry name" value="Cation_efflux"/>
    <property type="match status" value="1"/>
</dbReference>
<evidence type="ECO:0000313" key="8">
    <source>
        <dbReference type="EMBL" id="HGQ36460.1"/>
    </source>
</evidence>
<sequence length="312" mass="36133">MVSMSDVVYRYSQTYKVLKTVVVISVLGIIIEMIFAYLSSSIIIYTDAVHWIVDTSLEFISMITFYIVSKVYRKIKWNIFALEALLVLLLSLTIFSFYILTLIETIKSYTESLFAPTTTNPFLALVTLFGGVLTIIMYIVERRAYKKLKTEILKVDMTHAVVDLSVAFVASIGIVLTAYTHNFIVELVVVLFVLFAALQTLIELCKEAIKSMLGFEVDPNLKALLTSRLSKFNREDVKIGEVELRKMGTFYVAKVIIYLDPRITIREAHKLRKFINIESREVSDLIHHVDVLFYPMKKYTHYRKKEKYRRQK</sequence>
<organism evidence="9">
    <name type="scientific">Ignisphaera aggregans</name>
    <dbReference type="NCBI Taxonomy" id="334771"/>
    <lineage>
        <taxon>Archaea</taxon>
        <taxon>Thermoproteota</taxon>
        <taxon>Thermoprotei</taxon>
        <taxon>Desulfurococcales</taxon>
        <taxon>Desulfurococcaceae</taxon>
        <taxon>Ignisphaera</taxon>
    </lineage>
</organism>
<evidence type="ECO:0000256" key="1">
    <source>
        <dbReference type="ARBA" id="ARBA00004141"/>
    </source>
</evidence>
<feature type="transmembrane region" description="Helical" evidence="6">
    <location>
        <begin position="160"/>
        <end position="177"/>
    </location>
</feature>
<dbReference type="PANTHER" id="PTHR43840:SF30">
    <property type="entry name" value="TRANSPORT PROTEIN, HYPOTHETICAL"/>
    <property type="match status" value="1"/>
</dbReference>
<feature type="transmembrane region" description="Helical" evidence="6">
    <location>
        <begin position="51"/>
        <end position="68"/>
    </location>
</feature>
<reference evidence="9" key="1">
    <citation type="journal article" date="2020" name="mSystems">
        <title>Genome- and Community-Level Interaction Insights into Carbon Utilization and Element Cycling Functions of Hydrothermarchaeota in Hydrothermal Sediment.</title>
        <authorList>
            <person name="Zhou Z."/>
            <person name="Liu Y."/>
            <person name="Xu W."/>
            <person name="Pan J."/>
            <person name="Luo Z.H."/>
            <person name="Li M."/>
        </authorList>
    </citation>
    <scope>NUCLEOTIDE SEQUENCE [LARGE SCALE GENOMIC DNA]</scope>
    <source>
        <strain evidence="9">SpSt-637</strain>
        <strain evidence="8">SpSt-667</strain>
    </source>
</reference>
<feature type="transmembrane region" description="Helical" evidence="6">
    <location>
        <begin position="121"/>
        <end position="140"/>
    </location>
</feature>
<evidence type="ECO:0000256" key="5">
    <source>
        <dbReference type="ARBA" id="ARBA00023136"/>
    </source>
</evidence>
<feature type="transmembrane region" description="Helical" evidence="6">
    <location>
        <begin position="80"/>
        <end position="101"/>
    </location>
</feature>
<evidence type="ECO:0000256" key="2">
    <source>
        <dbReference type="ARBA" id="ARBA00022448"/>
    </source>
</evidence>
<dbReference type="SUPFAM" id="SSF161111">
    <property type="entry name" value="Cation efflux protein transmembrane domain-like"/>
    <property type="match status" value="1"/>
</dbReference>
<keyword evidence="4 6" id="KW-1133">Transmembrane helix</keyword>
<dbReference type="PANTHER" id="PTHR43840">
    <property type="entry name" value="MITOCHONDRIAL METAL TRANSPORTER 1-RELATED"/>
    <property type="match status" value="1"/>
</dbReference>